<reference evidence="2 3" key="1">
    <citation type="submission" date="2014-04" db="EMBL/GenBank/DDBJ databases">
        <title>Genome evolution of avian class.</title>
        <authorList>
            <person name="Zhang G."/>
            <person name="Li C."/>
        </authorList>
    </citation>
    <scope>NUCLEOTIDE SEQUENCE [LARGE SCALE GENOMIC DNA]</scope>
    <source>
        <strain evidence="2">BGI_AS27</strain>
    </source>
</reference>
<gene>
    <name evidence="2" type="ORF">AS27_14400</name>
</gene>
<dbReference type="AlphaFoldDB" id="A0A087QSL4"/>
<accession>A0A087QSL4</accession>
<proteinExistence type="predicted"/>
<feature type="chain" id="PRO_5001828283" evidence="1">
    <location>
        <begin position="28"/>
        <end position="172"/>
    </location>
</feature>
<keyword evidence="1" id="KW-0732">Signal</keyword>
<feature type="signal peptide" evidence="1">
    <location>
        <begin position="1"/>
        <end position="27"/>
    </location>
</feature>
<name>A0A087QSL4_APTFO</name>
<dbReference type="Proteomes" id="UP000053286">
    <property type="component" value="Unassembled WGS sequence"/>
</dbReference>
<dbReference type="EMBL" id="KL225859">
    <property type="protein sequence ID" value="KFM04218.1"/>
    <property type="molecule type" value="Genomic_DNA"/>
</dbReference>
<feature type="non-terminal residue" evidence="2">
    <location>
        <position position="1"/>
    </location>
</feature>
<feature type="non-terminal residue" evidence="2">
    <location>
        <position position="172"/>
    </location>
</feature>
<evidence type="ECO:0000313" key="3">
    <source>
        <dbReference type="Proteomes" id="UP000053286"/>
    </source>
</evidence>
<keyword evidence="3" id="KW-1185">Reference proteome</keyword>
<sequence length="172" mass="20153">IDVLLFENSNLLLLLCPLQWLMQPVISKTSVVFFKVYSFQDQPKSWSFGDIYFLLSPAELYDRLGSITFHNSYHQPNHLPYLVHHETLTFHFDHCKFYVFPHEWLSTVHLHYVPLGTGVPGSLLRCEVVEVVRSFIARKQFIDFFKGLSVQPINLFLHIVVFMGKGKCWQHV</sequence>
<protein>
    <submittedName>
        <fullName evidence="2">Uncharacterized protein</fullName>
    </submittedName>
</protein>
<organism evidence="2 3">
    <name type="scientific">Aptenodytes forsteri</name>
    <name type="common">Emperor penguin</name>
    <dbReference type="NCBI Taxonomy" id="9233"/>
    <lineage>
        <taxon>Eukaryota</taxon>
        <taxon>Metazoa</taxon>
        <taxon>Chordata</taxon>
        <taxon>Craniata</taxon>
        <taxon>Vertebrata</taxon>
        <taxon>Euteleostomi</taxon>
        <taxon>Archelosauria</taxon>
        <taxon>Archosauria</taxon>
        <taxon>Dinosauria</taxon>
        <taxon>Saurischia</taxon>
        <taxon>Theropoda</taxon>
        <taxon>Coelurosauria</taxon>
        <taxon>Aves</taxon>
        <taxon>Neognathae</taxon>
        <taxon>Neoaves</taxon>
        <taxon>Aequornithes</taxon>
        <taxon>Sphenisciformes</taxon>
        <taxon>Spheniscidae</taxon>
        <taxon>Aptenodytes</taxon>
    </lineage>
</organism>
<evidence type="ECO:0000256" key="1">
    <source>
        <dbReference type="SAM" id="SignalP"/>
    </source>
</evidence>
<evidence type="ECO:0000313" key="2">
    <source>
        <dbReference type="EMBL" id="KFM04218.1"/>
    </source>
</evidence>